<dbReference type="EMBL" id="MNCJ02000325">
    <property type="protein sequence ID" value="KAF5788560.1"/>
    <property type="molecule type" value="Genomic_DNA"/>
</dbReference>
<gene>
    <name evidence="1" type="ORF">HanXRQr2_Chr10g0465331</name>
</gene>
<reference evidence="1" key="2">
    <citation type="submission" date="2020-06" db="EMBL/GenBank/DDBJ databases">
        <title>Helianthus annuus Genome sequencing and assembly Release 2.</title>
        <authorList>
            <person name="Gouzy J."/>
            <person name="Langlade N."/>
            <person name="Munos S."/>
        </authorList>
    </citation>
    <scope>NUCLEOTIDE SEQUENCE</scope>
    <source>
        <tissue evidence="1">Leaves</tissue>
    </source>
</reference>
<proteinExistence type="predicted"/>
<name>A0A9K3I222_HELAN</name>
<sequence>MWVKIMWLRMSQKVARQFLRVSQKVVIKRTVMKKIQITHLVRNQIIQCLIMK</sequence>
<accession>A0A9K3I222</accession>
<dbReference type="Gramene" id="mRNA:HanXRQr2_Chr10g0465331">
    <property type="protein sequence ID" value="CDS:HanXRQr2_Chr10g0465331.1"/>
    <property type="gene ID" value="HanXRQr2_Chr10g0465331"/>
</dbReference>
<evidence type="ECO:0000313" key="1">
    <source>
        <dbReference type="EMBL" id="KAF5788560.1"/>
    </source>
</evidence>
<keyword evidence="2" id="KW-1185">Reference proteome</keyword>
<comment type="caution">
    <text evidence="1">The sequence shown here is derived from an EMBL/GenBank/DDBJ whole genome shotgun (WGS) entry which is preliminary data.</text>
</comment>
<evidence type="ECO:0000313" key="2">
    <source>
        <dbReference type="Proteomes" id="UP000215914"/>
    </source>
</evidence>
<organism evidence="1 2">
    <name type="scientific">Helianthus annuus</name>
    <name type="common">Common sunflower</name>
    <dbReference type="NCBI Taxonomy" id="4232"/>
    <lineage>
        <taxon>Eukaryota</taxon>
        <taxon>Viridiplantae</taxon>
        <taxon>Streptophyta</taxon>
        <taxon>Embryophyta</taxon>
        <taxon>Tracheophyta</taxon>
        <taxon>Spermatophyta</taxon>
        <taxon>Magnoliopsida</taxon>
        <taxon>eudicotyledons</taxon>
        <taxon>Gunneridae</taxon>
        <taxon>Pentapetalae</taxon>
        <taxon>asterids</taxon>
        <taxon>campanulids</taxon>
        <taxon>Asterales</taxon>
        <taxon>Asteraceae</taxon>
        <taxon>Asteroideae</taxon>
        <taxon>Heliantheae alliance</taxon>
        <taxon>Heliantheae</taxon>
        <taxon>Helianthus</taxon>
    </lineage>
</organism>
<protein>
    <submittedName>
        <fullName evidence="1">Uncharacterized protein</fullName>
    </submittedName>
</protein>
<reference evidence="1" key="1">
    <citation type="journal article" date="2017" name="Nature">
        <title>The sunflower genome provides insights into oil metabolism, flowering and Asterid evolution.</title>
        <authorList>
            <person name="Badouin H."/>
            <person name="Gouzy J."/>
            <person name="Grassa C.J."/>
            <person name="Murat F."/>
            <person name="Staton S.E."/>
            <person name="Cottret L."/>
            <person name="Lelandais-Briere C."/>
            <person name="Owens G.L."/>
            <person name="Carrere S."/>
            <person name="Mayjonade B."/>
            <person name="Legrand L."/>
            <person name="Gill N."/>
            <person name="Kane N.C."/>
            <person name="Bowers J.E."/>
            <person name="Hubner S."/>
            <person name="Bellec A."/>
            <person name="Berard A."/>
            <person name="Berges H."/>
            <person name="Blanchet N."/>
            <person name="Boniface M.C."/>
            <person name="Brunel D."/>
            <person name="Catrice O."/>
            <person name="Chaidir N."/>
            <person name="Claudel C."/>
            <person name="Donnadieu C."/>
            <person name="Faraut T."/>
            <person name="Fievet G."/>
            <person name="Helmstetter N."/>
            <person name="King M."/>
            <person name="Knapp S.J."/>
            <person name="Lai Z."/>
            <person name="Le Paslier M.C."/>
            <person name="Lippi Y."/>
            <person name="Lorenzon L."/>
            <person name="Mandel J.R."/>
            <person name="Marage G."/>
            <person name="Marchand G."/>
            <person name="Marquand E."/>
            <person name="Bret-Mestries E."/>
            <person name="Morien E."/>
            <person name="Nambeesan S."/>
            <person name="Nguyen T."/>
            <person name="Pegot-Espagnet P."/>
            <person name="Pouilly N."/>
            <person name="Raftis F."/>
            <person name="Sallet E."/>
            <person name="Schiex T."/>
            <person name="Thomas J."/>
            <person name="Vandecasteele C."/>
            <person name="Vares D."/>
            <person name="Vear F."/>
            <person name="Vautrin S."/>
            <person name="Crespi M."/>
            <person name="Mangin B."/>
            <person name="Burke J.M."/>
            <person name="Salse J."/>
            <person name="Munos S."/>
            <person name="Vincourt P."/>
            <person name="Rieseberg L.H."/>
            <person name="Langlade N.B."/>
        </authorList>
    </citation>
    <scope>NUCLEOTIDE SEQUENCE</scope>
    <source>
        <tissue evidence="1">Leaves</tissue>
    </source>
</reference>
<dbReference type="AlphaFoldDB" id="A0A9K3I222"/>
<dbReference type="Proteomes" id="UP000215914">
    <property type="component" value="Unassembled WGS sequence"/>
</dbReference>